<comment type="caution">
    <text evidence="2">The sequence shown here is derived from an EMBL/GenBank/DDBJ whole genome shotgun (WGS) entry which is preliminary data.</text>
</comment>
<keyword evidence="3" id="KW-1185">Reference proteome</keyword>
<gene>
    <name evidence="2" type="ORF">A33I_18345</name>
</gene>
<accession>U6SK04</accession>
<dbReference type="PATRIC" id="fig|1188261.3.peg.3159"/>
<dbReference type="Proteomes" id="UP000017170">
    <property type="component" value="Unassembled WGS sequence"/>
</dbReference>
<evidence type="ECO:0000313" key="3">
    <source>
        <dbReference type="Proteomes" id="UP000017170"/>
    </source>
</evidence>
<dbReference type="RefSeq" id="WP_022629226.1">
    <property type="nucleotide sequence ID" value="NZ_ATAE01000041.1"/>
</dbReference>
<dbReference type="AlphaFoldDB" id="U6SK04"/>
<feature type="region of interest" description="Disordered" evidence="1">
    <location>
        <begin position="1"/>
        <end position="20"/>
    </location>
</feature>
<evidence type="ECO:0000313" key="2">
    <source>
        <dbReference type="EMBL" id="ERN52054.1"/>
    </source>
</evidence>
<protein>
    <submittedName>
        <fullName evidence="2">Uncharacterized protein</fullName>
    </submittedName>
</protein>
<proteinExistence type="predicted"/>
<reference evidence="2 3" key="1">
    <citation type="journal article" date="2013" name="Genome Announc.">
        <title>Genome Sequence of the Extreme Obligate Alkaliphile Bacillus marmarensis Strain DSM 21297.</title>
        <authorList>
            <person name="Wernick D.G."/>
            <person name="Choi K.Y."/>
            <person name="Tat C.A."/>
            <person name="Lafontaine Rivera J.G."/>
            <person name="Liao J.C."/>
        </authorList>
    </citation>
    <scope>NUCLEOTIDE SEQUENCE [LARGE SCALE GENOMIC DNA]</scope>
    <source>
        <strain evidence="2 3">DSM 21297</strain>
    </source>
</reference>
<sequence>MIIGSISASQEGSKPLQNKTVGNAGAWKEALSNAEARAINPLHDVNQSRNQLILDAVTTGDWKLYDSFQAKQHPAWYDTIDGVPTKNKQYWARLVDSRADAVKAALADNDHEEAAKWQAALDQSVEELKKAPGAMPHIVAFANNSSLGQQYNVEPPSSEWYDSKYNHPLVASQGKFAANMWYENPYFEETPEALDKVVDAINTHGSKEMIEVANEVNKGLLSKLEDREKEEAQDKEEVSGIKSSSIRDLQFTQPLTQQLTQSFAASKTKMSVEEYLLEQL</sequence>
<dbReference type="EMBL" id="ATAE01000041">
    <property type="protein sequence ID" value="ERN52054.1"/>
    <property type="molecule type" value="Genomic_DNA"/>
</dbReference>
<name>U6SK04_9BACI</name>
<organism evidence="2 3">
    <name type="scientific">Alkalihalophilus marmarensis DSM 21297</name>
    <dbReference type="NCBI Taxonomy" id="1188261"/>
    <lineage>
        <taxon>Bacteria</taxon>
        <taxon>Bacillati</taxon>
        <taxon>Bacillota</taxon>
        <taxon>Bacilli</taxon>
        <taxon>Bacillales</taxon>
        <taxon>Bacillaceae</taxon>
        <taxon>Alkalihalophilus</taxon>
    </lineage>
</organism>
<evidence type="ECO:0000256" key="1">
    <source>
        <dbReference type="SAM" id="MobiDB-lite"/>
    </source>
</evidence>